<evidence type="ECO:0000256" key="1">
    <source>
        <dbReference type="ARBA" id="ARBA00004496"/>
    </source>
</evidence>
<evidence type="ECO:0000313" key="8">
    <source>
        <dbReference type="EMBL" id="AQP45312.1"/>
    </source>
</evidence>
<keyword evidence="4 7" id="KW-0813">Transport</keyword>
<keyword evidence="6 7" id="KW-0592">Phosphate transport</keyword>
<dbReference type="InterPro" id="IPR038078">
    <property type="entry name" value="PhoU-like_sf"/>
</dbReference>
<comment type="function">
    <text evidence="7">Plays a role in the regulation of phosphate uptake.</text>
</comment>
<dbReference type="PIRSF" id="PIRSF003107">
    <property type="entry name" value="PhoU"/>
    <property type="match status" value="1"/>
</dbReference>
<evidence type="ECO:0000313" key="9">
    <source>
        <dbReference type="Proteomes" id="UP000188324"/>
    </source>
</evidence>
<dbReference type="FunFam" id="1.20.58.220:FF:000004">
    <property type="entry name" value="Phosphate-specific transport system accessory protein PhoU"/>
    <property type="match status" value="1"/>
</dbReference>
<dbReference type="Gene3D" id="1.20.58.220">
    <property type="entry name" value="Phosphate transport system protein phou homolog 2, domain 2"/>
    <property type="match status" value="1"/>
</dbReference>
<dbReference type="NCBIfam" id="TIGR02135">
    <property type="entry name" value="phoU_full"/>
    <property type="match status" value="1"/>
</dbReference>
<proteinExistence type="inferred from homology"/>
<evidence type="ECO:0000256" key="7">
    <source>
        <dbReference type="PIRNR" id="PIRNR003107"/>
    </source>
</evidence>
<accession>A0A1Q2CGR5</accession>
<dbReference type="EMBL" id="CP019605">
    <property type="protein sequence ID" value="AQP45312.1"/>
    <property type="molecule type" value="Genomic_DNA"/>
</dbReference>
<protein>
    <recommendedName>
        <fullName evidence="7">Phosphate-specific transport system accessory protein PhoU</fullName>
    </recommendedName>
</protein>
<dbReference type="PANTHER" id="PTHR42930:SF3">
    <property type="entry name" value="PHOSPHATE-SPECIFIC TRANSPORT SYSTEM ACCESSORY PROTEIN PHOU"/>
    <property type="match status" value="1"/>
</dbReference>
<name>A0A1Q2CGR5_9ACTN</name>
<dbReference type="GO" id="GO:0045936">
    <property type="term" value="P:negative regulation of phosphate metabolic process"/>
    <property type="evidence" value="ECO:0007669"/>
    <property type="project" value="InterPro"/>
</dbReference>
<evidence type="ECO:0000256" key="6">
    <source>
        <dbReference type="ARBA" id="ARBA00022592"/>
    </source>
</evidence>
<dbReference type="AlphaFoldDB" id="A0A1Q2CGR5"/>
<dbReference type="SUPFAM" id="SSF109755">
    <property type="entry name" value="PhoU-like"/>
    <property type="match status" value="1"/>
</dbReference>
<evidence type="ECO:0000256" key="3">
    <source>
        <dbReference type="ARBA" id="ARBA00011738"/>
    </source>
</evidence>
<dbReference type="RefSeq" id="WP_077343257.1">
    <property type="nucleotide sequence ID" value="NZ_CP019605.1"/>
</dbReference>
<gene>
    <name evidence="8" type="ORF">RPIT_11320</name>
</gene>
<comment type="similarity">
    <text evidence="2 7">Belongs to the PhoU family.</text>
</comment>
<dbReference type="InterPro" id="IPR026022">
    <property type="entry name" value="PhoU_dom"/>
</dbReference>
<comment type="subunit">
    <text evidence="3 7">Homodimer.</text>
</comment>
<reference evidence="8 9" key="1">
    <citation type="journal article" date="2016" name="Int. J. Syst. Evol. Microbiol.">
        <title>Tessaracoccus flavus sp. nov., isolated from the drainage system of a lindane-producing factory.</title>
        <authorList>
            <person name="Kumari R."/>
            <person name="Singh P."/>
            <person name="Schumann P."/>
            <person name="Lal R."/>
        </authorList>
    </citation>
    <scope>NUCLEOTIDE SEQUENCE [LARGE SCALE GENOMIC DNA]</scope>
    <source>
        <strain evidence="8 9">RP1T</strain>
    </source>
</reference>
<keyword evidence="9" id="KW-1185">Reference proteome</keyword>
<dbReference type="Pfam" id="PF01895">
    <property type="entry name" value="PhoU"/>
    <property type="match status" value="2"/>
</dbReference>
<evidence type="ECO:0000256" key="2">
    <source>
        <dbReference type="ARBA" id="ARBA00008107"/>
    </source>
</evidence>
<dbReference type="KEGG" id="tfl:RPIT_11320"/>
<evidence type="ECO:0000256" key="4">
    <source>
        <dbReference type="ARBA" id="ARBA00022448"/>
    </source>
</evidence>
<dbReference type="Proteomes" id="UP000188324">
    <property type="component" value="Chromosome"/>
</dbReference>
<keyword evidence="5 7" id="KW-0963">Cytoplasm</keyword>
<dbReference type="OrthoDB" id="9814256at2"/>
<sequence>MRTSYHEELDSILDSLVHMAGLVEVAIRDASESLLSADLGLAESVISKDIELDRMHEEMEYKCLSLLALQAPVAGELRTIVSAIRVVFELARMGDLAAHVAKIARLRYPATAVPERFEAGFREMASIAIEIIDLARLSMAARDVKGAHRLAEIDSRMDELRREQFTLMLSEDSDISIEGAVDVALLGRYFERFADHAVAVGRRVIYIMTGQVPEGEDWPNA</sequence>
<dbReference type="GO" id="GO:0030643">
    <property type="term" value="P:intracellular phosphate ion homeostasis"/>
    <property type="evidence" value="ECO:0007669"/>
    <property type="project" value="InterPro"/>
</dbReference>
<dbReference type="GO" id="GO:0005737">
    <property type="term" value="C:cytoplasm"/>
    <property type="evidence" value="ECO:0007669"/>
    <property type="project" value="UniProtKB-SubCell"/>
</dbReference>
<dbReference type="GO" id="GO:0006817">
    <property type="term" value="P:phosphate ion transport"/>
    <property type="evidence" value="ECO:0007669"/>
    <property type="project" value="UniProtKB-KW"/>
</dbReference>
<dbReference type="STRING" id="1610493.RPIT_11320"/>
<dbReference type="PANTHER" id="PTHR42930">
    <property type="entry name" value="PHOSPHATE-SPECIFIC TRANSPORT SYSTEM ACCESSORY PROTEIN PHOU"/>
    <property type="match status" value="1"/>
</dbReference>
<organism evidence="8 9">
    <name type="scientific">Tessaracoccus flavus</name>
    <dbReference type="NCBI Taxonomy" id="1610493"/>
    <lineage>
        <taxon>Bacteria</taxon>
        <taxon>Bacillati</taxon>
        <taxon>Actinomycetota</taxon>
        <taxon>Actinomycetes</taxon>
        <taxon>Propionibacteriales</taxon>
        <taxon>Propionibacteriaceae</taxon>
        <taxon>Tessaracoccus</taxon>
    </lineage>
</organism>
<dbReference type="InterPro" id="IPR028366">
    <property type="entry name" value="PhoU"/>
</dbReference>
<comment type="subcellular location">
    <subcellularLocation>
        <location evidence="1 7">Cytoplasm</location>
    </subcellularLocation>
</comment>
<evidence type="ECO:0000256" key="5">
    <source>
        <dbReference type="ARBA" id="ARBA00022490"/>
    </source>
</evidence>